<organism evidence="7 8">
    <name type="scientific">Ancylostoma ceylanicum</name>
    <dbReference type="NCBI Taxonomy" id="53326"/>
    <lineage>
        <taxon>Eukaryota</taxon>
        <taxon>Metazoa</taxon>
        <taxon>Ecdysozoa</taxon>
        <taxon>Nematoda</taxon>
        <taxon>Chromadorea</taxon>
        <taxon>Rhabditida</taxon>
        <taxon>Rhabditina</taxon>
        <taxon>Rhabditomorpha</taxon>
        <taxon>Strongyloidea</taxon>
        <taxon>Ancylostomatidae</taxon>
        <taxon>Ancylostomatinae</taxon>
        <taxon>Ancylostoma</taxon>
    </lineage>
</organism>
<evidence type="ECO:0000256" key="5">
    <source>
        <dbReference type="SAM" id="Phobius"/>
    </source>
</evidence>
<reference evidence="7 8" key="1">
    <citation type="submission" date="2013-05" db="EMBL/GenBank/DDBJ databases">
        <title>Draft genome of the parasitic nematode Anyclostoma ceylanicum.</title>
        <authorList>
            <person name="Mitreva M."/>
        </authorList>
    </citation>
    <scope>NUCLEOTIDE SEQUENCE [LARGE SCALE GENOMIC DNA]</scope>
</reference>
<keyword evidence="8" id="KW-1185">Reference proteome</keyword>
<dbReference type="Gene3D" id="3.40.30.10">
    <property type="entry name" value="Glutaredoxin"/>
    <property type="match status" value="1"/>
</dbReference>
<keyword evidence="5" id="KW-1133">Transmembrane helix</keyword>
<dbReference type="EMBL" id="KE124845">
    <property type="protein sequence ID" value="EPB77112.1"/>
    <property type="molecule type" value="Genomic_DNA"/>
</dbReference>
<accession>A0A0D6MAP8</accession>
<evidence type="ECO:0000259" key="6">
    <source>
        <dbReference type="Pfam" id="PF00578"/>
    </source>
</evidence>
<dbReference type="InterPro" id="IPR000866">
    <property type="entry name" value="AhpC/TSA"/>
</dbReference>
<evidence type="ECO:0000256" key="4">
    <source>
        <dbReference type="ARBA" id="ARBA00049091"/>
    </source>
</evidence>
<proteinExistence type="inferred from homology"/>
<evidence type="ECO:0000256" key="2">
    <source>
        <dbReference type="ARBA" id="ARBA00013017"/>
    </source>
</evidence>
<dbReference type="GO" id="GO:0006979">
    <property type="term" value="P:response to oxidative stress"/>
    <property type="evidence" value="ECO:0007669"/>
    <property type="project" value="TreeGrafter"/>
</dbReference>
<dbReference type="SUPFAM" id="SSF52833">
    <property type="entry name" value="Thioredoxin-like"/>
    <property type="match status" value="1"/>
</dbReference>
<dbReference type="GO" id="GO:0045454">
    <property type="term" value="P:cell redox homeostasis"/>
    <property type="evidence" value="ECO:0007669"/>
    <property type="project" value="TreeGrafter"/>
</dbReference>
<dbReference type="Gene3D" id="3.30.1020.10">
    <property type="entry name" value="Antioxidant, Horf6, Chain A, domain2"/>
    <property type="match status" value="1"/>
</dbReference>
<dbReference type="EC" id="1.11.1.24" evidence="2"/>
<dbReference type="GO" id="GO:0042744">
    <property type="term" value="P:hydrogen peroxide catabolic process"/>
    <property type="evidence" value="ECO:0007669"/>
    <property type="project" value="TreeGrafter"/>
</dbReference>
<dbReference type="GO" id="GO:0005829">
    <property type="term" value="C:cytosol"/>
    <property type="evidence" value="ECO:0007669"/>
    <property type="project" value="TreeGrafter"/>
</dbReference>
<sequence length="160" mass="18243">MYCSLVYAQFILIYSRLLLYWNYFSWAILFSHPADFTPVCTTELARAAQLAEKFQERNVQMIALSCDSPESHRGWISDIVAYAKDPNITSKRNEILRVIDSMQLSDRTPVATPEGWKNIKEACMVQPSVPMSKAEELFGKVNTVQLPSGESYLRQVNLAE</sequence>
<dbReference type="Pfam" id="PF00578">
    <property type="entry name" value="AhpC-TSA"/>
    <property type="match status" value="1"/>
</dbReference>
<gene>
    <name evidence="7" type="ORF">ANCCEY_03813</name>
</gene>
<dbReference type="AlphaFoldDB" id="A0A0D6MAP8"/>
<keyword evidence="5" id="KW-0812">Transmembrane</keyword>
<keyword evidence="3" id="KW-0560">Oxidoreductase</keyword>
<feature type="domain" description="Alkyl hydroperoxide reductase subunit C/ Thiol specific antioxidant" evidence="6">
    <location>
        <begin position="25"/>
        <end position="79"/>
    </location>
</feature>
<feature type="transmembrane region" description="Helical" evidence="5">
    <location>
        <begin position="6"/>
        <end position="24"/>
    </location>
</feature>
<dbReference type="InterPro" id="IPR050217">
    <property type="entry name" value="Peroxiredoxin"/>
</dbReference>
<dbReference type="GO" id="GO:0033554">
    <property type="term" value="P:cellular response to stress"/>
    <property type="evidence" value="ECO:0007669"/>
    <property type="project" value="TreeGrafter"/>
</dbReference>
<dbReference type="Proteomes" id="UP000054495">
    <property type="component" value="Unassembled WGS sequence"/>
</dbReference>
<evidence type="ECO:0000256" key="3">
    <source>
        <dbReference type="ARBA" id="ARBA00023002"/>
    </source>
</evidence>
<keyword evidence="5" id="KW-0472">Membrane</keyword>
<comment type="similarity">
    <text evidence="1">Belongs to the peroxiredoxin family. AhpC/Prx1 subfamily.</text>
</comment>
<dbReference type="GO" id="GO:0008379">
    <property type="term" value="F:thioredoxin peroxidase activity"/>
    <property type="evidence" value="ECO:0007669"/>
    <property type="project" value="TreeGrafter"/>
</dbReference>
<evidence type="ECO:0000256" key="1">
    <source>
        <dbReference type="ARBA" id="ARBA00009796"/>
    </source>
</evidence>
<dbReference type="InterPro" id="IPR036249">
    <property type="entry name" value="Thioredoxin-like_sf"/>
</dbReference>
<comment type="catalytic activity">
    <reaction evidence="4">
        <text>a hydroperoxide + [thioredoxin]-dithiol = an alcohol + [thioredoxin]-disulfide + H2O</text>
        <dbReference type="Rhea" id="RHEA:62620"/>
        <dbReference type="Rhea" id="RHEA-COMP:10698"/>
        <dbReference type="Rhea" id="RHEA-COMP:10700"/>
        <dbReference type="ChEBI" id="CHEBI:15377"/>
        <dbReference type="ChEBI" id="CHEBI:29950"/>
        <dbReference type="ChEBI" id="CHEBI:30879"/>
        <dbReference type="ChEBI" id="CHEBI:35924"/>
        <dbReference type="ChEBI" id="CHEBI:50058"/>
        <dbReference type="EC" id="1.11.1.24"/>
    </reaction>
</comment>
<name>A0A0D6MAP8_9BILA</name>
<protein>
    <recommendedName>
        <fullName evidence="2">thioredoxin-dependent peroxiredoxin</fullName>
        <ecNumber evidence="2">1.11.1.24</ecNumber>
    </recommendedName>
</protein>
<evidence type="ECO:0000313" key="7">
    <source>
        <dbReference type="EMBL" id="EPB77112.1"/>
    </source>
</evidence>
<dbReference type="PANTHER" id="PTHR10681">
    <property type="entry name" value="THIOREDOXIN PEROXIDASE"/>
    <property type="match status" value="1"/>
</dbReference>
<dbReference type="PANTHER" id="PTHR10681:SF128">
    <property type="entry name" value="THIOREDOXIN-DEPENDENT PEROXIDE REDUCTASE, MITOCHONDRIAL"/>
    <property type="match status" value="1"/>
</dbReference>
<evidence type="ECO:0000313" key="8">
    <source>
        <dbReference type="Proteomes" id="UP000054495"/>
    </source>
</evidence>